<protein>
    <submittedName>
        <fullName evidence="5">T6PP_N domain-containing protein</fullName>
    </submittedName>
</protein>
<dbReference type="InterPro" id="IPR023214">
    <property type="entry name" value="HAD_sf"/>
</dbReference>
<accession>A0A7E4ZXJ4</accession>
<dbReference type="InterPro" id="IPR049063">
    <property type="entry name" value="T6PP_C"/>
</dbReference>
<dbReference type="Gene3D" id="3.30.70.3080">
    <property type="match status" value="1"/>
</dbReference>
<dbReference type="Pfam" id="PF21141">
    <property type="entry name" value="T6PP_C"/>
    <property type="match status" value="1"/>
</dbReference>
<dbReference type="AlphaFoldDB" id="A0A7E4ZXJ4"/>
<reference evidence="5" key="2">
    <citation type="submission" date="2020-10" db="UniProtKB">
        <authorList>
            <consortium name="WormBaseParasite"/>
        </authorList>
    </citation>
    <scope>IDENTIFICATION</scope>
</reference>
<dbReference type="InterPro" id="IPR041064">
    <property type="entry name" value="T6PP_helical"/>
</dbReference>
<evidence type="ECO:0000313" key="5">
    <source>
        <dbReference type="WBParaSite" id="Pan_g23309.t1"/>
    </source>
</evidence>
<feature type="domain" description="Trehalose-6-phosphate phosphatase C-terminal" evidence="3">
    <location>
        <begin position="192"/>
        <end position="459"/>
    </location>
</feature>
<evidence type="ECO:0000313" key="4">
    <source>
        <dbReference type="Proteomes" id="UP000492821"/>
    </source>
</evidence>
<feature type="domain" description="Trehalose-6-phosphate phosphatase helical bundle" evidence="2">
    <location>
        <begin position="46"/>
        <end position="136"/>
    </location>
</feature>
<proteinExistence type="predicted"/>
<feature type="region of interest" description="Disordered" evidence="1">
    <location>
        <begin position="1"/>
        <end position="38"/>
    </location>
</feature>
<dbReference type="Proteomes" id="UP000492821">
    <property type="component" value="Unassembled WGS sequence"/>
</dbReference>
<organism evidence="4 5">
    <name type="scientific">Panagrellus redivivus</name>
    <name type="common">Microworm</name>
    <dbReference type="NCBI Taxonomy" id="6233"/>
    <lineage>
        <taxon>Eukaryota</taxon>
        <taxon>Metazoa</taxon>
        <taxon>Ecdysozoa</taxon>
        <taxon>Nematoda</taxon>
        <taxon>Chromadorea</taxon>
        <taxon>Rhabditida</taxon>
        <taxon>Tylenchina</taxon>
        <taxon>Panagrolaimomorpha</taxon>
        <taxon>Panagrolaimoidea</taxon>
        <taxon>Panagrolaimidae</taxon>
        <taxon>Panagrellus</taxon>
    </lineage>
</organism>
<keyword evidence="4" id="KW-1185">Reference proteome</keyword>
<reference evidence="4" key="1">
    <citation type="journal article" date="2013" name="Genetics">
        <title>The draft genome and transcriptome of Panagrellus redivivus are shaped by the harsh demands of a free-living lifestyle.</title>
        <authorList>
            <person name="Srinivasan J."/>
            <person name="Dillman A.R."/>
            <person name="Macchietto M.G."/>
            <person name="Heikkinen L."/>
            <person name="Lakso M."/>
            <person name="Fracchia K.M."/>
            <person name="Antoshechkin I."/>
            <person name="Mortazavi A."/>
            <person name="Wong G."/>
            <person name="Sternberg P.W."/>
        </authorList>
    </citation>
    <scope>NUCLEOTIDE SEQUENCE [LARGE SCALE GENOMIC DNA]</scope>
    <source>
        <strain evidence="4">MT8872</strain>
    </source>
</reference>
<dbReference type="Pfam" id="PF18572">
    <property type="entry name" value="T6PP_N"/>
    <property type="match status" value="1"/>
</dbReference>
<feature type="compositionally biased region" description="Polar residues" evidence="1">
    <location>
        <begin position="1"/>
        <end position="14"/>
    </location>
</feature>
<dbReference type="Gene3D" id="3.40.50.1000">
    <property type="entry name" value="HAD superfamily/HAD-like"/>
    <property type="match status" value="1"/>
</dbReference>
<name>A0A7E4ZXJ4_PANRE</name>
<evidence type="ECO:0000256" key="1">
    <source>
        <dbReference type="SAM" id="MobiDB-lite"/>
    </source>
</evidence>
<evidence type="ECO:0000259" key="2">
    <source>
        <dbReference type="Pfam" id="PF18572"/>
    </source>
</evidence>
<dbReference type="Gene3D" id="1.20.58.1800">
    <property type="match status" value="1"/>
</dbReference>
<evidence type="ECO:0000259" key="3">
    <source>
        <dbReference type="Pfam" id="PF21141"/>
    </source>
</evidence>
<sequence length="473" mass="52903">MTVTTDARSNSTPTGVDETGLGDAVNDSGLSLPSDANGCPFQMPQSVESFKEFMYKTQEARRETVKAILDHAEFDVENYYALKKAYSIMTDENTTLFQREMTVTGNRRFVVNVKDEVLGFEKDIHFLEALIHIQDDKDLSTLADAYPLVDLSEVLAHFYPESFLDEVDQCVEFLKKFVKSAEEHPQGKKPILVTDWDGTMKDYCSQYATNLQPVYSALGMANFAKRFTRLSAVLTAGPLRGPGILDLTALPIDGPILFSGSWGREWFLKGRRIVHKDDISVEGIDALNRFQDEMQTLLHEPEYCQFELVGSGVQKKVDRLTLGVQTVCTQVESGLSTQYQDEIRERMHRVDPNGQVLHYDPSTELEVEVVVHNDGTVWNKADGVDVVIQTMGDTLDPPGRVLICGDTASDLPMVSFAVKKNPEGTMAIFVTQKPELRERVRTLLPSESQSCFVSCPDVIHAAMHKILKESMAN</sequence>
<dbReference type="WBParaSite" id="Pan_g23309.t1">
    <property type="protein sequence ID" value="Pan_g23309.t1"/>
    <property type="gene ID" value="Pan_g23309"/>
</dbReference>